<dbReference type="EMBL" id="CCYD01002887">
    <property type="protein sequence ID" value="CEG48117.1"/>
    <property type="molecule type" value="Genomic_DNA"/>
</dbReference>
<reference evidence="2" key="1">
    <citation type="submission" date="2014-09" db="EMBL/GenBank/DDBJ databases">
        <authorList>
            <person name="Sharma Rahul"/>
            <person name="Thines Marco"/>
        </authorList>
    </citation>
    <scope>NUCLEOTIDE SEQUENCE [LARGE SCALE GENOMIC DNA]</scope>
</reference>
<dbReference type="Proteomes" id="UP000054928">
    <property type="component" value="Unassembled WGS sequence"/>
</dbReference>
<keyword evidence="2" id="KW-1185">Reference proteome</keyword>
<sequence>MPRKPIHYIKKLWSRLSSFREDFVQCNKRYYAPPIPARGTRVNVGHYCSVENSRQWPRSPSCEEW</sequence>
<dbReference type="GeneID" id="36400646"/>
<evidence type="ECO:0000313" key="2">
    <source>
        <dbReference type="Proteomes" id="UP000054928"/>
    </source>
</evidence>
<organism evidence="1 2">
    <name type="scientific">Plasmopara halstedii</name>
    <name type="common">Downy mildew of sunflower</name>
    <dbReference type="NCBI Taxonomy" id="4781"/>
    <lineage>
        <taxon>Eukaryota</taxon>
        <taxon>Sar</taxon>
        <taxon>Stramenopiles</taxon>
        <taxon>Oomycota</taxon>
        <taxon>Peronosporomycetes</taxon>
        <taxon>Peronosporales</taxon>
        <taxon>Peronosporaceae</taxon>
        <taxon>Plasmopara</taxon>
    </lineage>
</organism>
<name>A0A0P1B138_PLAHL</name>
<proteinExistence type="predicted"/>
<accession>A0A0P1B138</accession>
<protein>
    <submittedName>
        <fullName evidence="1">Uncharacterized protein</fullName>
    </submittedName>
</protein>
<dbReference type="RefSeq" id="XP_024584486.1">
    <property type="nucleotide sequence ID" value="XM_024719160.1"/>
</dbReference>
<evidence type="ECO:0000313" key="1">
    <source>
        <dbReference type="EMBL" id="CEG48117.1"/>
    </source>
</evidence>
<dbReference type="AlphaFoldDB" id="A0A0P1B138"/>